<evidence type="ECO:0000313" key="2">
    <source>
        <dbReference type="Proteomes" id="UP001143674"/>
    </source>
</evidence>
<name>A0AAE3NG24_RALSL</name>
<accession>A0AAE3NG24</accession>
<dbReference type="EMBL" id="JAIVEX010000004">
    <property type="protein sequence ID" value="MDB0521605.1"/>
    <property type="molecule type" value="Genomic_DNA"/>
</dbReference>
<protein>
    <submittedName>
        <fullName evidence="1">Uncharacterized protein</fullName>
    </submittedName>
</protein>
<organism evidence="1 2">
    <name type="scientific">Ralstonia solanacearum</name>
    <name type="common">Pseudomonas solanacearum</name>
    <dbReference type="NCBI Taxonomy" id="305"/>
    <lineage>
        <taxon>Bacteria</taxon>
        <taxon>Pseudomonadati</taxon>
        <taxon>Pseudomonadota</taxon>
        <taxon>Betaproteobacteria</taxon>
        <taxon>Burkholderiales</taxon>
        <taxon>Burkholderiaceae</taxon>
        <taxon>Ralstonia</taxon>
        <taxon>Ralstonia solanacearum species complex</taxon>
    </lineage>
</organism>
<gene>
    <name evidence="1" type="ORF">LBW55_08255</name>
</gene>
<dbReference type="AlphaFoldDB" id="A0AAE3NG24"/>
<proteinExistence type="predicted"/>
<evidence type="ECO:0000313" key="1">
    <source>
        <dbReference type="EMBL" id="MDB0521605.1"/>
    </source>
</evidence>
<reference evidence="1" key="1">
    <citation type="submission" date="2021-09" db="EMBL/GenBank/DDBJ databases">
        <title>Genomic analysis of Ralstonia spp.</title>
        <authorList>
            <person name="Aburjaile F."/>
            <person name="Ariute J.C."/>
            <person name="Pais A.K.L."/>
            <person name="Albuquerque G.M.R."/>
            <person name="Silva A.M.F."/>
            <person name="Brenig B."/>
            <person name="Azevedo V."/>
            <person name="Matiuzzi M."/>
            <person name="Ramos R."/>
            <person name="Goes-Neto A."/>
            <person name="Soares S."/>
            <person name="Iseppon A.M.B."/>
            <person name="Souza E."/>
            <person name="Gama M."/>
        </authorList>
    </citation>
    <scope>NUCLEOTIDE SEQUENCE</scope>
    <source>
        <strain evidence="1">B4</strain>
    </source>
</reference>
<dbReference type="RefSeq" id="WP_155288243.1">
    <property type="nucleotide sequence ID" value="NZ_JABZEH010000002.1"/>
</dbReference>
<sequence>MSTSRHPLFTNRFSPNPAAMADKTLPAILQQSSCQYRTFERRQYPDMIQMEEENPPTSGYRSAHVVLE</sequence>
<dbReference type="Proteomes" id="UP001143674">
    <property type="component" value="Unassembled WGS sequence"/>
</dbReference>
<comment type="caution">
    <text evidence="1">The sequence shown here is derived from an EMBL/GenBank/DDBJ whole genome shotgun (WGS) entry which is preliminary data.</text>
</comment>